<gene>
    <name evidence="1" type="ORF">PGTUg99_000094</name>
</gene>
<evidence type="ECO:0000313" key="1">
    <source>
        <dbReference type="EMBL" id="KAA1132331.1"/>
    </source>
</evidence>
<proteinExistence type="predicted"/>
<accession>A0A5B0S2D4</accession>
<organism evidence="1 2">
    <name type="scientific">Puccinia graminis f. sp. tritici</name>
    <dbReference type="NCBI Taxonomy" id="56615"/>
    <lineage>
        <taxon>Eukaryota</taxon>
        <taxon>Fungi</taxon>
        <taxon>Dikarya</taxon>
        <taxon>Basidiomycota</taxon>
        <taxon>Pucciniomycotina</taxon>
        <taxon>Pucciniomycetes</taxon>
        <taxon>Pucciniales</taxon>
        <taxon>Pucciniaceae</taxon>
        <taxon>Puccinia</taxon>
    </lineage>
</organism>
<comment type="caution">
    <text evidence="1">The sequence shown here is derived from an EMBL/GenBank/DDBJ whole genome shotgun (WGS) entry which is preliminary data.</text>
</comment>
<name>A0A5B0S2D4_PUCGR</name>
<sequence>MIFKKAHWTAGWGDTGLVLAVGLVCVLVPNVYGCLVSSASCLAKTLGSNHVALEPIRFDIGVGLAGMRGPYEVNQWPWPSSWCLWVHCYQMKCYRCFPSHFRTCHLC</sequence>
<dbReference type="EMBL" id="VDEP01000082">
    <property type="protein sequence ID" value="KAA1132331.1"/>
    <property type="molecule type" value="Genomic_DNA"/>
</dbReference>
<protein>
    <submittedName>
        <fullName evidence="1">Uncharacterized protein</fullName>
    </submittedName>
</protein>
<reference evidence="1 2" key="1">
    <citation type="submission" date="2019-05" db="EMBL/GenBank/DDBJ databases">
        <title>Emergence of the Ug99 lineage of the wheat stem rust pathogen through somatic hybridization.</title>
        <authorList>
            <person name="Li F."/>
            <person name="Upadhyaya N.M."/>
            <person name="Sperschneider J."/>
            <person name="Matny O."/>
            <person name="Nguyen-Phuc H."/>
            <person name="Mago R."/>
            <person name="Raley C."/>
            <person name="Miller M.E."/>
            <person name="Silverstein K.A.T."/>
            <person name="Henningsen E."/>
            <person name="Hirsch C.D."/>
            <person name="Visser B."/>
            <person name="Pretorius Z.A."/>
            <person name="Steffenson B.J."/>
            <person name="Schwessinger B."/>
            <person name="Dodds P.N."/>
            <person name="Figueroa M."/>
        </authorList>
    </citation>
    <scope>NUCLEOTIDE SEQUENCE [LARGE SCALE GENOMIC DNA]</scope>
    <source>
        <strain evidence="1 2">Ug99</strain>
    </source>
</reference>
<dbReference type="AlphaFoldDB" id="A0A5B0S2D4"/>
<dbReference type="Proteomes" id="UP000325313">
    <property type="component" value="Unassembled WGS sequence"/>
</dbReference>
<evidence type="ECO:0000313" key="2">
    <source>
        <dbReference type="Proteomes" id="UP000325313"/>
    </source>
</evidence>